<dbReference type="EMBL" id="CM023472">
    <property type="protein sequence ID" value="KAH7960803.1"/>
    <property type="molecule type" value="Genomic_DNA"/>
</dbReference>
<accession>A0ACB8D8S3</accession>
<gene>
    <name evidence="1" type="ORF">HPB49_023570</name>
</gene>
<evidence type="ECO:0000313" key="2">
    <source>
        <dbReference type="Proteomes" id="UP000821865"/>
    </source>
</evidence>
<dbReference type="Proteomes" id="UP000821865">
    <property type="component" value="Chromosome 3"/>
</dbReference>
<name>A0ACB8D8S3_DERSI</name>
<evidence type="ECO:0000313" key="1">
    <source>
        <dbReference type="EMBL" id="KAH7960803.1"/>
    </source>
</evidence>
<sequence length="293" mass="32764">MTRSSTNAAPDVPSEDAECLDVQAEQHDSVSSSSDYAYQLAALLLKWKEGRRLPESTVHELANDVIDFVETITDHQQIQPQDEPAINIEEICKQQLDQLRTRSGRTTYWKAHFPLVESRTVVLHGGDTMEYVPLCEVLKCILEHSQLSNECSSYSCADGYMHSIFDGSAFKNHEYFAGDTSKLCLQLYSDEFEVCNPLGSKRGKHKLTGVYFSVLNFDVKLRSALSGQEEKRGITDKCWGVPLAMAGAGFLVGMPWSWFGLLLVFFVEKFGVTREEASWPKSVATTITNISGK</sequence>
<keyword evidence="2" id="KW-1185">Reference proteome</keyword>
<comment type="caution">
    <text evidence="1">The sequence shown here is derived from an EMBL/GenBank/DDBJ whole genome shotgun (WGS) entry which is preliminary data.</text>
</comment>
<protein>
    <submittedName>
        <fullName evidence="1">Uncharacterized protein</fullName>
    </submittedName>
</protein>
<organism evidence="1 2">
    <name type="scientific">Dermacentor silvarum</name>
    <name type="common">Tick</name>
    <dbReference type="NCBI Taxonomy" id="543639"/>
    <lineage>
        <taxon>Eukaryota</taxon>
        <taxon>Metazoa</taxon>
        <taxon>Ecdysozoa</taxon>
        <taxon>Arthropoda</taxon>
        <taxon>Chelicerata</taxon>
        <taxon>Arachnida</taxon>
        <taxon>Acari</taxon>
        <taxon>Parasitiformes</taxon>
        <taxon>Ixodida</taxon>
        <taxon>Ixodoidea</taxon>
        <taxon>Ixodidae</taxon>
        <taxon>Rhipicephalinae</taxon>
        <taxon>Dermacentor</taxon>
    </lineage>
</organism>
<proteinExistence type="predicted"/>
<reference evidence="1" key="1">
    <citation type="submission" date="2020-05" db="EMBL/GenBank/DDBJ databases">
        <title>Large-scale comparative analyses of tick genomes elucidate their genetic diversity and vector capacities.</title>
        <authorList>
            <person name="Jia N."/>
            <person name="Wang J."/>
            <person name="Shi W."/>
            <person name="Du L."/>
            <person name="Sun Y."/>
            <person name="Zhan W."/>
            <person name="Jiang J."/>
            <person name="Wang Q."/>
            <person name="Zhang B."/>
            <person name="Ji P."/>
            <person name="Sakyi L.B."/>
            <person name="Cui X."/>
            <person name="Yuan T."/>
            <person name="Jiang B."/>
            <person name="Yang W."/>
            <person name="Lam T.T.-Y."/>
            <person name="Chang Q."/>
            <person name="Ding S."/>
            <person name="Wang X."/>
            <person name="Zhu J."/>
            <person name="Ruan X."/>
            <person name="Zhao L."/>
            <person name="Wei J."/>
            <person name="Que T."/>
            <person name="Du C."/>
            <person name="Cheng J."/>
            <person name="Dai P."/>
            <person name="Han X."/>
            <person name="Huang E."/>
            <person name="Gao Y."/>
            <person name="Liu J."/>
            <person name="Shao H."/>
            <person name="Ye R."/>
            <person name="Li L."/>
            <person name="Wei W."/>
            <person name="Wang X."/>
            <person name="Wang C."/>
            <person name="Yang T."/>
            <person name="Huo Q."/>
            <person name="Li W."/>
            <person name="Guo W."/>
            <person name="Chen H."/>
            <person name="Zhou L."/>
            <person name="Ni X."/>
            <person name="Tian J."/>
            <person name="Zhou Y."/>
            <person name="Sheng Y."/>
            <person name="Liu T."/>
            <person name="Pan Y."/>
            <person name="Xia L."/>
            <person name="Li J."/>
            <person name="Zhao F."/>
            <person name="Cao W."/>
        </authorList>
    </citation>
    <scope>NUCLEOTIDE SEQUENCE</scope>
    <source>
        <strain evidence="1">Dsil-2018</strain>
    </source>
</reference>